<dbReference type="InterPro" id="IPR019410">
    <property type="entry name" value="Methyltransf_16"/>
</dbReference>
<dbReference type="PANTHER" id="PTHR14614:SF104">
    <property type="entry name" value="N-METHYLTRANSFERASE, PUTATIVE (AFU_ORTHOLOGUE AFUA_1G17750)-RELATED"/>
    <property type="match status" value="1"/>
</dbReference>
<dbReference type="Pfam" id="PF10294">
    <property type="entry name" value="Methyltransf_16"/>
    <property type="match status" value="1"/>
</dbReference>
<proteinExistence type="predicted"/>
<feature type="region of interest" description="Disordered" evidence="1">
    <location>
        <begin position="407"/>
        <end position="482"/>
    </location>
</feature>
<dbReference type="EMBL" id="KQ964248">
    <property type="protein sequence ID" value="KXJ92844.1"/>
    <property type="molecule type" value="Genomic_DNA"/>
</dbReference>
<evidence type="ECO:0000313" key="2">
    <source>
        <dbReference type="EMBL" id="KXJ92844.1"/>
    </source>
</evidence>
<feature type="region of interest" description="Disordered" evidence="1">
    <location>
        <begin position="99"/>
        <end position="127"/>
    </location>
</feature>
<dbReference type="Proteomes" id="UP000070501">
    <property type="component" value="Unassembled WGS sequence"/>
</dbReference>
<feature type="compositionally biased region" description="Basic and acidic residues" evidence="1">
    <location>
        <begin position="242"/>
        <end position="259"/>
    </location>
</feature>
<keyword evidence="3" id="KW-1185">Reference proteome</keyword>
<gene>
    <name evidence="2" type="ORF">Micbo1qcDRAFT_160677</name>
</gene>
<dbReference type="GO" id="GO:0008757">
    <property type="term" value="F:S-adenosylmethionine-dependent methyltransferase activity"/>
    <property type="evidence" value="ECO:0007669"/>
    <property type="project" value="UniProtKB-ARBA"/>
</dbReference>
<feature type="compositionally biased region" description="Polar residues" evidence="1">
    <location>
        <begin position="267"/>
        <end position="279"/>
    </location>
</feature>
<organism evidence="2 3">
    <name type="scientific">Microdochium bolleyi</name>
    <dbReference type="NCBI Taxonomy" id="196109"/>
    <lineage>
        <taxon>Eukaryota</taxon>
        <taxon>Fungi</taxon>
        <taxon>Dikarya</taxon>
        <taxon>Ascomycota</taxon>
        <taxon>Pezizomycotina</taxon>
        <taxon>Sordariomycetes</taxon>
        <taxon>Xylariomycetidae</taxon>
        <taxon>Xylariales</taxon>
        <taxon>Microdochiaceae</taxon>
        <taxon>Microdochium</taxon>
    </lineage>
</organism>
<protein>
    <recommendedName>
        <fullName evidence="4">Methyltransferase-domain-containing protein</fullName>
    </recommendedName>
</protein>
<dbReference type="SUPFAM" id="SSF53335">
    <property type="entry name" value="S-adenosyl-L-methionine-dependent methyltransferases"/>
    <property type="match status" value="1"/>
</dbReference>
<dbReference type="InterPro" id="IPR029063">
    <property type="entry name" value="SAM-dependent_MTases_sf"/>
</dbReference>
<reference evidence="3" key="1">
    <citation type="submission" date="2016-02" db="EMBL/GenBank/DDBJ databases">
        <title>Draft genome sequence of Microdochium bolleyi, a fungal endophyte of beachgrass.</title>
        <authorList>
            <consortium name="DOE Joint Genome Institute"/>
            <person name="David A.S."/>
            <person name="May G."/>
            <person name="Haridas S."/>
            <person name="Lim J."/>
            <person name="Wang M."/>
            <person name="Labutti K."/>
            <person name="Lipzen A."/>
            <person name="Barry K."/>
            <person name="Grigoriev I.V."/>
        </authorList>
    </citation>
    <scope>NUCLEOTIDE SEQUENCE [LARGE SCALE GENOMIC DNA]</scope>
    <source>
        <strain evidence="3">J235TASD1</strain>
    </source>
</reference>
<dbReference type="GO" id="GO:0005737">
    <property type="term" value="C:cytoplasm"/>
    <property type="evidence" value="ECO:0007669"/>
    <property type="project" value="TreeGrafter"/>
</dbReference>
<sequence>MAALTSRLTVLGDPADDDPEDILNSSLAAIYPDDIANTHGDDAHALSYASPHLPAPLLLRLADPRGEHHRSLFSHYLWNASLLLAELLEAATLRVPIGGGSGDGDGSDAGTDELQPGSSTRRGPSTGYLESFDVRGLRCAELGAGTALPSLMAALLGAGHVTITDYPSPEFLETVRHNVEANVQEDKSPLFFSAAAKTTTNGAQSQGGVVPAAAVAPERTKGVAVGEGRRLAEVEILGHEWGKLPVEDGSDRGDHRPGEAGDVETVSPRQADNTSSGSDTVEMPIPSGSAGPLLLPQHRHAYDRVLAADCLWMPSQHANLAASISFLLRRPQARSRRVELDPQVQRQSPSSLGEEEAQAWAPSHHASSDDHGTESMGNHNGEDEDDSSGGGRALLVAGFHTGRQGMRGFLFSPPLPAPLPPPPPSSSPSLSPFSSSSTSTPPQQPQPLQPSPHLLRNNLAVESVHERDCDGNTRPWAWDRGYEDPSERKRWLVVAVLKPTTTAAIAGAGAVTGAEE</sequence>
<dbReference type="Gene3D" id="3.40.50.150">
    <property type="entry name" value="Vaccinia Virus protein VP39"/>
    <property type="match status" value="1"/>
</dbReference>
<accession>A0A136J6N5</accession>
<dbReference type="InParanoid" id="A0A136J6N5"/>
<evidence type="ECO:0008006" key="4">
    <source>
        <dbReference type="Google" id="ProtNLM"/>
    </source>
</evidence>
<feature type="compositionally biased region" description="Pro residues" evidence="1">
    <location>
        <begin position="413"/>
        <end position="426"/>
    </location>
</feature>
<evidence type="ECO:0000256" key="1">
    <source>
        <dbReference type="SAM" id="MobiDB-lite"/>
    </source>
</evidence>
<feature type="region of interest" description="Disordered" evidence="1">
    <location>
        <begin position="242"/>
        <end position="292"/>
    </location>
</feature>
<name>A0A136J6N5_9PEZI</name>
<feature type="compositionally biased region" description="Low complexity" evidence="1">
    <location>
        <begin position="427"/>
        <end position="441"/>
    </location>
</feature>
<dbReference type="OrthoDB" id="407325at2759"/>
<evidence type="ECO:0000313" key="3">
    <source>
        <dbReference type="Proteomes" id="UP000070501"/>
    </source>
</evidence>
<dbReference type="AlphaFoldDB" id="A0A136J6N5"/>
<feature type="region of interest" description="Disordered" evidence="1">
    <location>
        <begin position="335"/>
        <end position="393"/>
    </location>
</feature>
<dbReference type="PANTHER" id="PTHR14614">
    <property type="entry name" value="HEPATOCELLULAR CARCINOMA-ASSOCIATED ANTIGEN"/>
    <property type="match status" value="1"/>
</dbReference>